<evidence type="ECO:0000256" key="2">
    <source>
        <dbReference type="SAM" id="SignalP"/>
    </source>
</evidence>
<protein>
    <submittedName>
        <fullName evidence="3">Uncharacterized protein</fullName>
    </submittedName>
</protein>
<proteinExistence type="predicted"/>
<gene>
    <name evidence="3" type="ORF">ACFOW3_30080</name>
</gene>
<sequence length="309" mass="33284">MKPRSLTLSALAALTALLGLVHLPAQAIGRLADVTIVDRDTGATLPVHYARGEYWVAGRPGARYAITVRNRLEERVLAVPSVDGVNVLSGETAAWDQRGYVFSPYERYQITGWRKSDSQVAAFEFSHIANSYAARTGRPAHVGVIGVALFREQPPLPAPAIIPEPYSQRRDSSNGRSNGSGESLERLREEPAPTLPSPQAAPAAPAAAAPAQASEAESSARSMSSDSVAKAAPMPSPKLGTAHGQRETSIVSHTTFTRMQDRPNEVISIRYDSRENLIASGVIREPIARPHVPRAFPQSDNLSYVPDPR</sequence>
<feature type="chain" id="PRO_5046280213" evidence="2">
    <location>
        <begin position="28"/>
        <end position="309"/>
    </location>
</feature>
<accession>A0ABV8DKW8</accession>
<keyword evidence="2" id="KW-0732">Signal</keyword>
<feature type="signal peptide" evidence="2">
    <location>
        <begin position="1"/>
        <end position="27"/>
    </location>
</feature>
<evidence type="ECO:0000313" key="4">
    <source>
        <dbReference type="Proteomes" id="UP001595693"/>
    </source>
</evidence>
<dbReference type="RefSeq" id="WP_055397507.1">
    <property type="nucleotide sequence ID" value="NZ_JAMXAX010000002.1"/>
</dbReference>
<organism evidence="3 4">
    <name type="scientific">Acidovorax facilis</name>
    <dbReference type="NCBI Taxonomy" id="12917"/>
    <lineage>
        <taxon>Bacteria</taxon>
        <taxon>Pseudomonadati</taxon>
        <taxon>Pseudomonadota</taxon>
        <taxon>Betaproteobacteria</taxon>
        <taxon>Burkholderiales</taxon>
        <taxon>Comamonadaceae</taxon>
        <taxon>Acidovorax</taxon>
    </lineage>
</organism>
<keyword evidence="4" id="KW-1185">Reference proteome</keyword>
<evidence type="ECO:0000313" key="3">
    <source>
        <dbReference type="EMBL" id="MFC3938878.1"/>
    </source>
</evidence>
<reference evidence="4" key="1">
    <citation type="journal article" date="2019" name="Int. J. Syst. Evol. Microbiol.">
        <title>The Global Catalogue of Microorganisms (GCM) 10K type strain sequencing project: providing services to taxonomists for standard genome sequencing and annotation.</title>
        <authorList>
            <consortium name="The Broad Institute Genomics Platform"/>
            <consortium name="The Broad Institute Genome Sequencing Center for Infectious Disease"/>
            <person name="Wu L."/>
            <person name="Ma J."/>
        </authorList>
    </citation>
    <scope>NUCLEOTIDE SEQUENCE [LARGE SCALE GENOMIC DNA]</scope>
    <source>
        <strain evidence="4">CCUG 2113</strain>
    </source>
</reference>
<dbReference type="EMBL" id="JBHSAJ010000187">
    <property type="protein sequence ID" value="MFC3938878.1"/>
    <property type="molecule type" value="Genomic_DNA"/>
</dbReference>
<comment type="caution">
    <text evidence="3">The sequence shown here is derived from an EMBL/GenBank/DDBJ whole genome shotgun (WGS) entry which is preliminary data.</text>
</comment>
<dbReference type="Proteomes" id="UP001595693">
    <property type="component" value="Unassembled WGS sequence"/>
</dbReference>
<evidence type="ECO:0000256" key="1">
    <source>
        <dbReference type="SAM" id="MobiDB-lite"/>
    </source>
</evidence>
<feature type="compositionally biased region" description="Low complexity" evidence="1">
    <location>
        <begin position="197"/>
        <end position="229"/>
    </location>
</feature>
<feature type="region of interest" description="Disordered" evidence="1">
    <location>
        <begin position="158"/>
        <end position="248"/>
    </location>
</feature>
<name>A0ABV8DKW8_9BURK</name>